<evidence type="ECO:0000313" key="3">
    <source>
        <dbReference type="Proteomes" id="UP000749559"/>
    </source>
</evidence>
<reference evidence="2" key="1">
    <citation type="submission" date="2022-03" db="EMBL/GenBank/DDBJ databases">
        <authorList>
            <person name="Martin C."/>
        </authorList>
    </citation>
    <scope>NUCLEOTIDE SEQUENCE</scope>
</reference>
<sequence>MNFMKPKRMTKFDKSQNIHHNCSSGIKDCTNEHTQSDNDSQTKHDTPIQDFSQGNSKPKNERISISKQKRPRILRPPTFKLKTHPEEFYYEQLMIYVPFREQNTYKNLQQDYSDNIGCIKEEREKVFPFYDEAEKIETISHTFPGLQSD</sequence>
<feature type="compositionally biased region" description="Basic and acidic residues" evidence="1">
    <location>
        <begin position="29"/>
        <end position="47"/>
    </location>
</feature>
<evidence type="ECO:0000313" key="2">
    <source>
        <dbReference type="EMBL" id="CAH1789369.1"/>
    </source>
</evidence>
<dbReference type="Proteomes" id="UP000749559">
    <property type="component" value="Unassembled WGS sequence"/>
</dbReference>
<accession>A0A8S4P8C0</accession>
<feature type="region of interest" description="Disordered" evidence="1">
    <location>
        <begin position="1"/>
        <end position="78"/>
    </location>
</feature>
<dbReference type="OrthoDB" id="10036850at2759"/>
<organism evidence="2 3">
    <name type="scientific">Owenia fusiformis</name>
    <name type="common">Polychaete worm</name>
    <dbReference type="NCBI Taxonomy" id="6347"/>
    <lineage>
        <taxon>Eukaryota</taxon>
        <taxon>Metazoa</taxon>
        <taxon>Spiralia</taxon>
        <taxon>Lophotrochozoa</taxon>
        <taxon>Annelida</taxon>
        <taxon>Polychaeta</taxon>
        <taxon>Sedentaria</taxon>
        <taxon>Canalipalpata</taxon>
        <taxon>Sabellida</taxon>
        <taxon>Oweniida</taxon>
        <taxon>Oweniidae</taxon>
        <taxon>Owenia</taxon>
    </lineage>
</organism>
<comment type="caution">
    <text evidence="2">The sequence shown here is derived from an EMBL/GenBank/DDBJ whole genome shotgun (WGS) entry which is preliminary data.</text>
</comment>
<gene>
    <name evidence="2" type="ORF">OFUS_LOCUS14740</name>
</gene>
<protein>
    <submittedName>
        <fullName evidence="2">Uncharacterized protein</fullName>
    </submittedName>
</protein>
<dbReference type="AlphaFoldDB" id="A0A8S4P8C0"/>
<proteinExistence type="predicted"/>
<evidence type="ECO:0000256" key="1">
    <source>
        <dbReference type="SAM" id="MobiDB-lite"/>
    </source>
</evidence>
<dbReference type="EMBL" id="CAIIXF020000007">
    <property type="protein sequence ID" value="CAH1789369.1"/>
    <property type="molecule type" value="Genomic_DNA"/>
</dbReference>
<name>A0A8S4P8C0_OWEFU</name>
<keyword evidence="3" id="KW-1185">Reference proteome</keyword>